<feature type="domain" description="HTH marR-type" evidence="1">
    <location>
        <begin position="1"/>
        <end position="147"/>
    </location>
</feature>
<dbReference type="InterPro" id="IPR036390">
    <property type="entry name" value="WH_DNA-bd_sf"/>
</dbReference>
<dbReference type="SMART" id="SM00347">
    <property type="entry name" value="HTH_MARR"/>
    <property type="match status" value="1"/>
</dbReference>
<dbReference type="Pfam" id="PF01047">
    <property type="entry name" value="MarR"/>
    <property type="match status" value="1"/>
</dbReference>
<proteinExistence type="predicted"/>
<keyword evidence="3" id="KW-1185">Reference proteome</keyword>
<name>A0ABY6NXA6_9NOCA</name>
<dbReference type="InterPro" id="IPR039422">
    <property type="entry name" value="MarR/SlyA-like"/>
</dbReference>
<dbReference type="PROSITE" id="PS50995">
    <property type="entry name" value="HTH_MARR_2"/>
    <property type="match status" value="1"/>
</dbReference>
<dbReference type="PRINTS" id="PR00598">
    <property type="entry name" value="HTHMARR"/>
</dbReference>
<dbReference type="Proteomes" id="UP001164965">
    <property type="component" value="Chromosome"/>
</dbReference>
<dbReference type="InterPro" id="IPR000835">
    <property type="entry name" value="HTH_MarR-typ"/>
</dbReference>
<accession>A0ABY6NXA6</accession>
<sequence length="160" mass="17643">MDDTRWLDDDERAAWLSLIGVTLLLPTALDAQLQRDTGVTHFDYLVLAMLSESGDRTLTMSELATRASSSLSRLSHVVAKLEKRGWIERRPSPRDGRTTIAVLTDDGMAAIVGAAPRHVDRVRTLVFDALTPTEVRQLAAIGTKVLTRLDPQQRCGPARP</sequence>
<evidence type="ECO:0000313" key="2">
    <source>
        <dbReference type="EMBL" id="UZJ24030.1"/>
    </source>
</evidence>
<evidence type="ECO:0000259" key="1">
    <source>
        <dbReference type="PROSITE" id="PS50995"/>
    </source>
</evidence>
<dbReference type="RefSeq" id="WP_265382137.1">
    <property type="nucleotide sequence ID" value="NZ_CP110615.1"/>
</dbReference>
<dbReference type="SUPFAM" id="SSF46785">
    <property type="entry name" value="Winged helix' DNA-binding domain"/>
    <property type="match status" value="1"/>
</dbReference>
<organism evidence="2 3">
    <name type="scientific">Rhodococcus antarcticus</name>
    <dbReference type="NCBI Taxonomy" id="2987751"/>
    <lineage>
        <taxon>Bacteria</taxon>
        <taxon>Bacillati</taxon>
        <taxon>Actinomycetota</taxon>
        <taxon>Actinomycetes</taxon>
        <taxon>Mycobacteriales</taxon>
        <taxon>Nocardiaceae</taxon>
        <taxon>Rhodococcus</taxon>
    </lineage>
</organism>
<dbReference type="EMBL" id="CP110615">
    <property type="protein sequence ID" value="UZJ24030.1"/>
    <property type="molecule type" value="Genomic_DNA"/>
</dbReference>
<evidence type="ECO:0000313" key="3">
    <source>
        <dbReference type="Proteomes" id="UP001164965"/>
    </source>
</evidence>
<dbReference type="PANTHER" id="PTHR33164">
    <property type="entry name" value="TRANSCRIPTIONAL REGULATOR, MARR FAMILY"/>
    <property type="match status" value="1"/>
</dbReference>
<dbReference type="InterPro" id="IPR036388">
    <property type="entry name" value="WH-like_DNA-bd_sf"/>
</dbReference>
<reference evidence="2" key="1">
    <citation type="submission" date="2022-10" db="EMBL/GenBank/DDBJ databases">
        <title>Rhodococcus sp.75.</title>
        <authorList>
            <person name="Sun M."/>
        </authorList>
    </citation>
    <scope>NUCLEOTIDE SEQUENCE</scope>
    <source>
        <strain evidence="2">75</strain>
    </source>
</reference>
<dbReference type="Gene3D" id="1.10.10.10">
    <property type="entry name" value="Winged helix-like DNA-binding domain superfamily/Winged helix DNA-binding domain"/>
    <property type="match status" value="1"/>
</dbReference>
<gene>
    <name evidence="2" type="ORF">RHODO2019_12670</name>
</gene>
<protein>
    <submittedName>
        <fullName evidence="2">MarR family transcriptional regulator</fullName>
    </submittedName>
</protein>
<dbReference type="PANTHER" id="PTHR33164:SF99">
    <property type="entry name" value="MARR FAMILY REGULATORY PROTEIN"/>
    <property type="match status" value="1"/>
</dbReference>